<proteinExistence type="predicted"/>
<protein>
    <submittedName>
        <fullName evidence="2">Uncharacterized protein</fullName>
    </submittedName>
</protein>
<reference evidence="2" key="1">
    <citation type="submission" date="2020-12" db="EMBL/GenBank/DDBJ databases">
        <title>Ramlibacter sp. nov., isolated from a freshwater alga, Cryptomonas.</title>
        <authorList>
            <person name="Kim H.M."/>
            <person name="Jeon C.O."/>
        </authorList>
    </citation>
    <scope>NUCLEOTIDE SEQUENCE</scope>
    <source>
        <strain evidence="2">CrO1</strain>
    </source>
</reference>
<organism evidence="2 3">
    <name type="scientific">Ramlibacter algicola</name>
    <dbReference type="NCBI Taxonomy" id="2795217"/>
    <lineage>
        <taxon>Bacteria</taxon>
        <taxon>Pseudomonadati</taxon>
        <taxon>Pseudomonadota</taxon>
        <taxon>Betaproteobacteria</taxon>
        <taxon>Burkholderiales</taxon>
        <taxon>Comamonadaceae</taxon>
        <taxon>Ramlibacter</taxon>
    </lineage>
</organism>
<evidence type="ECO:0000256" key="1">
    <source>
        <dbReference type="SAM" id="MobiDB-lite"/>
    </source>
</evidence>
<comment type="caution">
    <text evidence="2">The sequence shown here is derived from an EMBL/GenBank/DDBJ whole genome shotgun (WGS) entry which is preliminary data.</text>
</comment>
<evidence type="ECO:0000313" key="3">
    <source>
        <dbReference type="Proteomes" id="UP000617041"/>
    </source>
</evidence>
<dbReference type="EMBL" id="JAEDAO010000001">
    <property type="protein sequence ID" value="MBK0391341.1"/>
    <property type="molecule type" value="Genomic_DNA"/>
</dbReference>
<feature type="region of interest" description="Disordered" evidence="1">
    <location>
        <begin position="198"/>
        <end position="219"/>
    </location>
</feature>
<sequence>MSLLNWFSGGKSPTEATEPSSGHSRADAPSSRSDAAPVSARRGERMARRELLYTVVRECMTRAGVLSSTYRFKVLSLDGWGRQFLVMVDLAAAKEEPVHRLQEIEALIGQAARARHEILVQAVYWRQHPVAQPPVLQERVAPVTAKVAPASPAPARADEPFEPINQQELAAFRNALTKGMHRPAAEQSYTLLTGFENTEMHDEPTRPRSLSSTQYGELN</sequence>
<feature type="compositionally biased region" description="Polar residues" evidence="1">
    <location>
        <begin position="14"/>
        <end position="23"/>
    </location>
</feature>
<feature type="region of interest" description="Disordered" evidence="1">
    <location>
        <begin position="1"/>
        <end position="42"/>
    </location>
</feature>
<evidence type="ECO:0000313" key="2">
    <source>
        <dbReference type="EMBL" id="MBK0391341.1"/>
    </source>
</evidence>
<keyword evidence="3" id="KW-1185">Reference proteome</keyword>
<feature type="compositionally biased region" description="Polar residues" evidence="1">
    <location>
        <begin position="208"/>
        <end position="219"/>
    </location>
</feature>
<accession>A0A934PYW8</accession>
<gene>
    <name evidence="2" type="ORF">I8E28_01940</name>
</gene>
<feature type="compositionally biased region" description="Low complexity" evidence="1">
    <location>
        <begin position="27"/>
        <end position="40"/>
    </location>
</feature>
<dbReference type="RefSeq" id="WP_200786165.1">
    <property type="nucleotide sequence ID" value="NZ_JAEDAO010000001.1"/>
</dbReference>
<name>A0A934PYW8_9BURK</name>
<dbReference type="Proteomes" id="UP000617041">
    <property type="component" value="Unassembled WGS sequence"/>
</dbReference>
<dbReference type="AlphaFoldDB" id="A0A934PYW8"/>